<reference evidence="1 2" key="1">
    <citation type="submission" date="2017-09" db="EMBL/GenBank/DDBJ databases">
        <title>Bacterial strain isolated from the female urinary microbiota.</title>
        <authorList>
            <person name="Thomas-White K."/>
            <person name="Kumar N."/>
            <person name="Forster S."/>
            <person name="Putonti C."/>
            <person name="Lawley T."/>
            <person name="Wolfe A.J."/>
        </authorList>
    </citation>
    <scope>NUCLEOTIDE SEQUENCE [LARGE SCALE GENOMIC DNA]</scope>
    <source>
        <strain evidence="1 2">UMB0908</strain>
    </source>
</reference>
<sequence length="193" mass="21185">MSNTTPVQPIVVVSNTRYGSTAEYAAEFARRTGGLLLGGQDGSKSHPAEELDEVLEQRPDAPLVIFTPNYAGTFGGANVMKTVARTYPERKMALAVVGMTILEEVRAKDPAGAALDDVADRVHRHYLPGRLMFSIMSRKHRAVMWTMTRMVKGKKDPTPNDSQMLESYGKDTDRVDFAELDALVDWLGTPAGE</sequence>
<name>A0A2N6T1S4_9CORY</name>
<evidence type="ECO:0008006" key="3">
    <source>
        <dbReference type="Google" id="ProtNLM"/>
    </source>
</evidence>
<dbReference type="EMBL" id="PNHF01000001">
    <property type="protein sequence ID" value="PMC63267.1"/>
    <property type="molecule type" value="Genomic_DNA"/>
</dbReference>
<comment type="caution">
    <text evidence="1">The sequence shown here is derived from an EMBL/GenBank/DDBJ whole genome shotgun (WGS) entry which is preliminary data.</text>
</comment>
<gene>
    <name evidence="1" type="ORF">CJ204_00005</name>
</gene>
<accession>A0A2N6T1S4</accession>
<protein>
    <recommendedName>
        <fullName evidence="3">Flavodoxin domain-containing protein</fullName>
    </recommendedName>
</protein>
<proteinExistence type="predicted"/>
<evidence type="ECO:0000313" key="2">
    <source>
        <dbReference type="Proteomes" id="UP000235363"/>
    </source>
</evidence>
<organism evidence="1 2">
    <name type="scientific">Corynebacterium xerosis</name>
    <dbReference type="NCBI Taxonomy" id="1725"/>
    <lineage>
        <taxon>Bacteria</taxon>
        <taxon>Bacillati</taxon>
        <taxon>Actinomycetota</taxon>
        <taxon>Actinomycetes</taxon>
        <taxon>Mycobacteriales</taxon>
        <taxon>Corynebacteriaceae</taxon>
        <taxon>Corynebacterium</taxon>
    </lineage>
</organism>
<dbReference type="Proteomes" id="UP000235363">
    <property type="component" value="Unassembled WGS sequence"/>
</dbReference>
<dbReference type="AlphaFoldDB" id="A0A2N6T1S4"/>
<evidence type="ECO:0000313" key="1">
    <source>
        <dbReference type="EMBL" id="PMC63267.1"/>
    </source>
</evidence>
<dbReference type="RefSeq" id="WP_102211638.1">
    <property type="nucleotide sequence ID" value="NZ_PNHF01000001.1"/>
</dbReference>